<keyword evidence="2" id="KW-1185">Reference proteome</keyword>
<dbReference type="AlphaFoldDB" id="A0A0B1SFH9"/>
<dbReference type="Proteomes" id="UP000053660">
    <property type="component" value="Unassembled WGS sequence"/>
</dbReference>
<evidence type="ECO:0000313" key="2">
    <source>
        <dbReference type="Proteomes" id="UP000053660"/>
    </source>
</evidence>
<protein>
    <submittedName>
        <fullName evidence="1">Uncharacterized protein</fullName>
    </submittedName>
</protein>
<organism evidence="1 2">
    <name type="scientific">Oesophagostomum dentatum</name>
    <name type="common">Nodular worm</name>
    <dbReference type="NCBI Taxonomy" id="61180"/>
    <lineage>
        <taxon>Eukaryota</taxon>
        <taxon>Metazoa</taxon>
        <taxon>Ecdysozoa</taxon>
        <taxon>Nematoda</taxon>
        <taxon>Chromadorea</taxon>
        <taxon>Rhabditida</taxon>
        <taxon>Rhabditina</taxon>
        <taxon>Rhabditomorpha</taxon>
        <taxon>Strongyloidea</taxon>
        <taxon>Strongylidae</taxon>
        <taxon>Oesophagostomum</taxon>
    </lineage>
</organism>
<gene>
    <name evidence="1" type="ORF">OESDEN_18329</name>
</gene>
<sequence>MIPEPLHLLQLDPVEEAHASISITAASHGPVEGSAPAISHTCGSTANLRVTSAVDRLLQRCGIHKPASTSVQTARSGSDKASARRIRIICRRTVRVLAGKFDR</sequence>
<evidence type="ECO:0000313" key="1">
    <source>
        <dbReference type="EMBL" id="KHJ81980.1"/>
    </source>
</evidence>
<reference evidence="1 2" key="1">
    <citation type="submission" date="2014-03" db="EMBL/GenBank/DDBJ databases">
        <title>Draft genome of the hookworm Oesophagostomum dentatum.</title>
        <authorList>
            <person name="Mitreva M."/>
        </authorList>
    </citation>
    <scope>NUCLEOTIDE SEQUENCE [LARGE SCALE GENOMIC DNA]</scope>
    <source>
        <strain evidence="1 2">OD-Hann</strain>
    </source>
</reference>
<accession>A0A0B1SFH9</accession>
<proteinExistence type="predicted"/>
<name>A0A0B1SFH9_OESDE</name>
<dbReference type="EMBL" id="KN583370">
    <property type="protein sequence ID" value="KHJ81980.1"/>
    <property type="molecule type" value="Genomic_DNA"/>
</dbReference>